<reference evidence="1" key="1">
    <citation type="submission" date="2021-03" db="EMBL/GenBank/DDBJ databases">
        <title>Evolutionary priming and transition to the ectomycorrhizal habit in an iconic lineage of mushroom-forming fungi: is preadaptation a requirement?</title>
        <authorList>
            <consortium name="DOE Joint Genome Institute"/>
            <person name="Looney B.P."/>
            <person name="Miyauchi S."/>
            <person name="Morin E."/>
            <person name="Drula E."/>
            <person name="Courty P.E."/>
            <person name="Chicoki N."/>
            <person name="Fauchery L."/>
            <person name="Kohler A."/>
            <person name="Kuo A."/>
            <person name="LaButti K."/>
            <person name="Pangilinan J."/>
            <person name="Lipzen A."/>
            <person name="Riley R."/>
            <person name="Andreopoulos W."/>
            <person name="He G."/>
            <person name="Johnson J."/>
            <person name="Barry K.W."/>
            <person name="Grigoriev I.V."/>
            <person name="Nagy L."/>
            <person name="Hibbett D."/>
            <person name="Henrissat B."/>
            <person name="Matheny P.B."/>
            <person name="Labbe J."/>
            <person name="Martin A.F."/>
        </authorList>
    </citation>
    <scope>NUCLEOTIDE SEQUENCE</scope>
    <source>
        <strain evidence="1">BPL698</strain>
    </source>
</reference>
<organism evidence="1 2">
    <name type="scientific">Russula earlei</name>
    <dbReference type="NCBI Taxonomy" id="71964"/>
    <lineage>
        <taxon>Eukaryota</taxon>
        <taxon>Fungi</taxon>
        <taxon>Dikarya</taxon>
        <taxon>Basidiomycota</taxon>
        <taxon>Agaricomycotina</taxon>
        <taxon>Agaricomycetes</taxon>
        <taxon>Russulales</taxon>
        <taxon>Russulaceae</taxon>
        <taxon>Russula</taxon>
    </lineage>
</organism>
<name>A0ACC0U4K5_9AGAM</name>
<sequence length="180" mass="20581">MLNWVAFEYCTIIDNVTGNKTLKLCQYELDDRDWDIVKDLLQVLKNVTLFFSQDDIVTITNVVPTMDQLDAMLSSSATTPLVPVVKHALTFACQLMDKYYSKTDLSNVYCISMVLHPQLKLKYFQQHAWEKDWIQTAEGIVRDELQILESLAIAIRFHASSCTFCVLILLSTLLLTSHLA</sequence>
<evidence type="ECO:0000313" key="2">
    <source>
        <dbReference type="Proteomes" id="UP001207468"/>
    </source>
</evidence>
<dbReference type="EMBL" id="JAGFNK010000162">
    <property type="protein sequence ID" value="KAI9463009.1"/>
    <property type="molecule type" value="Genomic_DNA"/>
</dbReference>
<accession>A0ACC0U4K5</accession>
<protein>
    <submittedName>
        <fullName evidence="1">Uncharacterized protein</fullName>
    </submittedName>
</protein>
<keyword evidence="2" id="KW-1185">Reference proteome</keyword>
<gene>
    <name evidence="1" type="ORF">F5148DRAFT_982533</name>
</gene>
<evidence type="ECO:0000313" key="1">
    <source>
        <dbReference type="EMBL" id="KAI9463009.1"/>
    </source>
</evidence>
<dbReference type="Proteomes" id="UP001207468">
    <property type="component" value="Unassembled WGS sequence"/>
</dbReference>
<proteinExistence type="predicted"/>
<comment type="caution">
    <text evidence="1">The sequence shown here is derived from an EMBL/GenBank/DDBJ whole genome shotgun (WGS) entry which is preliminary data.</text>
</comment>